<gene>
    <name evidence="4" type="ORF">LKMONMHP_2711</name>
</gene>
<comment type="similarity">
    <text evidence="1">Belongs to the GST superfamily.</text>
</comment>
<dbReference type="EMBL" id="BPQV01000007">
    <property type="protein sequence ID" value="GJE27849.1"/>
    <property type="molecule type" value="Genomic_DNA"/>
</dbReference>
<evidence type="ECO:0000256" key="1">
    <source>
        <dbReference type="RuleBase" id="RU003494"/>
    </source>
</evidence>
<keyword evidence="5" id="KW-1185">Reference proteome</keyword>
<dbReference type="RefSeq" id="WP_238311645.1">
    <property type="nucleotide sequence ID" value="NZ_BPQV01000007.1"/>
</dbReference>
<protein>
    <recommendedName>
        <fullName evidence="6">Glutathione S-transferase</fullName>
    </recommendedName>
</protein>
<reference evidence="4" key="2">
    <citation type="submission" date="2021-08" db="EMBL/GenBank/DDBJ databases">
        <authorList>
            <person name="Tani A."/>
            <person name="Ola A."/>
            <person name="Ogura Y."/>
            <person name="Katsura K."/>
            <person name="Hayashi T."/>
        </authorList>
    </citation>
    <scope>NUCLEOTIDE SEQUENCE</scope>
    <source>
        <strain evidence="4">NBRC 15689</strain>
    </source>
</reference>
<dbReference type="SUPFAM" id="SSF47616">
    <property type="entry name" value="GST C-terminal domain-like"/>
    <property type="match status" value="1"/>
</dbReference>
<feature type="domain" description="GST N-terminal" evidence="2">
    <location>
        <begin position="1"/>
        <end position="83"/>
    </location>
</feature>
<dbReference type="InterPro" id="IPR036249">
    <property type="entry name" value="Thioredoxin-like_sf"/>
</dbReference>
<dbReference type="PANTHER" id="PTHR44051">
    <property type="entry name" value="GLUTATHIONE S-TRANSFERASE-RELATED"/>
    <property type="match status" value="1"/>
</dbReference>
<dbReference type="Pfam" id="PF00043">
    <property type="entry name" value="GST_C"/>
    <property type="match status" value="1"/>
</dbReference>
<dbReference type="Pfam" id="PF02798">
    <property type="entry name" value="GST_N"/>
    <property type="match status" value="1"/>
</dbReference>
<dbReference type="InterPro" id="IPR040079">
    <property type="entry name" value="Glutathione_S-Trfase"/>
</dbReference>
<dbReference type="PROSITE" id="PS50405">
    <property type="entry name" value="GST_CTER"/>
    <property type="match status" value="1"/>
</dbReference>
<dbReference type="SUPFAM" id="SSF52833">
    <property type="entry name" value="Thioredoxin-like"/>
    <property type="match status" value="1"/>
</dbReference>
<dbReference type="InterPro" id="IPR010987">
    <property type="entry name" value="Glutathione-S-Trfase_C-like"/>
</dbReference>
<dbReference type="InterPro" id="IPR036282">
    <property type="entry name" value="Glutathione-S-Trfase_C_sf"/>
</dbReference>
<dbReference type="Proteomes" id="UP001055156">
    <property type="component" value="Unassembled WGS sequence"/>
</dbReference>
<dbReference type="Gene3D" id="1.20.1050.10">
    <property type="match status" value="1"/>
</dbReference>
<organism evidence="4 5">
    <name type="scientific">Methylobacterium organophilum</name>
    <dbReference type="NCBI Taxonomy" id="410"/>
    <lineage>
        <taxon>Bacteria</taxon>
        <taxon>Pseudomonadati</taxon>
        <taxon>Pseudomonadota</taxon>
        <taxon>Alphaproteobacteria</taxon>
        <taxon>Hyphomicrobiales</taxon>
        <taxon>Methylobacteriaceae</taxon>
        <taxon>Methylobacterium</taxon>
    </lineage>
</organism>
<feature type="domain" description="GST C-terminal" evidence="3">
    <location>
        <begin position="89"/>
        <end position="209"/>
    </location>
</feature>
<dbReference type="InterPro" id="IPR004045">
    <property type="entry name" value="Glutathione_S-Trfase_N"/>
</dbReference>
<evidence type="ECO:0008006" key="6">
    <source>
        <dbReference type="Google" id="ProtNLM"/>
    </source>
</evidence>
<name>A0ABQ4TBI4_METOR</name>
<evidence type="ECO:0000259" key="2">
    <source>
        <dbReference type="PROSITE" id="PS50404"/>
    </source>
</evidence>
<dbReference type="InterPro" id="IPR004046">
    <property type="entry name" value="GST_C"/>
</dbReference>
<evidence type="ECO:0000313" key="4">
    <source>
        <dbReference type="EMBL" id="GJE27849.1"/>
    </source>
</evidence>
<proteinExistence type="inferred from homology"/>
<dbReference type="PANTHER" id="PTHR44051:SF2">
    <property type="entry name" value="HYPOTHETICAL GLUTATHIONE S-TRANSFERASE LIKE PROTEIN"/>
    <property type="match status" value="1"/>
</dbReference>
<accession>A0ABQ4TBI4</accession>
<sequence>MSTILYDYELDENGYKVRLLLGALGVAHETVGVDMFPGAEQTRSPLIERNPLGTLPILVDGETVLREAEAILVYLARRHDPAGTWLPGEPGALGQTMAWLVFAARDLQAATLARRTAMFDVPGDAASLEQASRAAFNAMEDHMVLRGIAGRRWFVGESATIADLALFPAFALSRDHGIDHEAYPALRRWMRAVRTLPGFRTMPGIPDYH</sequence>
<dbReference type="SFLD" id="SFLDS00019">
    <property type="entry name" value="Glutathione_Transferase_(cytos"/>
    <property type="match status" value="1"/>
</dbReference>
<dbReference type="Gene3D" id="3.40.30.10">
    <property type="entry name" value="Glutaredoxin"/>
    <property type="match status" value="1"/>
</dbReference>
<evidence type="ECO:0000313" key="5">
    <source>
        <dbReference type="Proteomes" id="UP001055156"/>
    </source>
</evidence>
<evidence type="ECO:0000259" key="3">
    <source>
        <dbReference type="PROSITE" id="PS50405"/>
    </source>
</evidence>
<dbReference type="SFLD" id="SFLDG00358">
    <property type="entry name" value="Main_(cytGST)"/>
    <property type="match status" value="1"/>
</dbReference>
<comment type="caution">
    <text evidence="4">The sequence shown here is derived from an EMBL/GenBank/DDBJ whole genome shotgun (WGS) entry which is preliminary data.</text>
</comment>
<dbReference type="PROSITE" id="PS50404">
    <property type="entry name" value="GST_NTER"/>
    <property type="match status" value="1"/>
</dbReference>
<reference evidence="4" key="1">
    <citation type="journal article" date="2021" name="Front. Microbiol.">
        <title>Comprehensive Comparative Genomics and Phenotyping of Methylobacterium Species.</title>
        <authorList>
            <person name="Alessa O."/>
            <person name="Ogura Y."/>
            <person name="Fujitani Y."/>
            <person name="Takami H."/>
            <person name="Hayashi T."/>
            <person name="Sahin N."/>
            <person name="Tani A."/>
        </authorList>
    </citation>
    <scope>NUCLEOTIDE SEQUENCE</scope>
    <source>
        <strain evidence="4">NBRC 15689</strain>
    </source>
</reference>